<dbReference type="PANTHER" id="PTHR47506:SF6">
    <property type="entry name" value="HTH-TYPE TRANSCRIPTIONAL REPRESSOR NEMR"/>
    <property type="match status" value="1"/>
</dbReference>
<dbReference type="Pfam" id="PF17922">
    <property type="entry name" value="TetR_C_17"/>
    <property type="match status" value="1"/>
</dbReference>
<dbReference type="Gene3D" id="1.10.10.60">
    <property type="entry name" value="Homeodomain-like"/>
    <property type="match status" value="1"/>
</dbReference>
<feature type="DNA-binding region" description="H-T-H motif" evidence="4">
    <location>
        <begin position="33"/>
        <end position="52"/>
    </location>
</feature>
<accession>A0A1X7JNQ4</accession>
<feature type="domain" description="HTH tetR-type" evidence="5">
    <location>
        <begin position="10"/>
        <end position="70"/>
    </location>
</feature>
<evidence type="ECO:0000256" key="2">
    <source>
        <dbReference type="ARBA" id="ARBA00023125"/>
    </source>
</evidence>
<dbReference type="PANTHER" id="PTHR47506">
    <property type="entry name" value="TRANSCRIPTIONAL REGULATORY PROTEIN"/>
    <property type="match status" value="1"/>
</dbReference>
<proteinExistence type="predicted"/>
<dbReference type="STRING" id="1852522.SAMN06295960_1773"/>
<dbReference type="GO" id="GO:0003677">
    <property type="term" value="F:DNA binding"/>
    <property type="evidence" value="ECO:0007669"/>
    <property type="project" value="UniProtKB-UniRule"/>
</dbReference>
<evidence type="ECO:0000313" key="6">
    <source>
        <dbReference type="EMBL" id="SMG29537.1"/>
    </source>
</evidence>
<evidence type="ECO:0000259" key="5">
    <source>
        <dbReference type="PROSITE" id="PS50977"/>
    </source>
</evidence>
<organism evidence="6 7">
    <name type="scientific">Paenibacillus aquistagni</name>
    <dbReference type="NCBI Taxonomy" id="1852522"/>
    <lineage>
        <taxon>Bacteria</taxon>
        <taxon>Bacillati</taxon>
        <taxon>Bacillota</taxon>
        <taxon>Bacilli</taxon>
        <taxon>Bacillales</taxon>
        <taxon>Paenibacillaceae</taxon>
        <taxon>Paenibacillus</taxon>
    </lineage>
</organism>
<keyword evidence="7" id="KW-1185">Reference proteome</keyword>
<dbReference type="InterPro" id="IPR041612">
    <property type="entry name" value="YfiR_C"/>
</dbReference>
<dbReference type="PROSITE" id="PS50977">
    <property type="entry name" value="HTH_TETR_2"/>
    <property type="match status" value="1"/>
</dbReference>
<gene>
    <name evidence="6" type="ORF">SAMN06295960_1773</name>
</gene>
<evidence type="ECO:0000256" key="1">
    <source>
        <dbReference type="ARBA" id="ARBA00023015"/>
    </source>
</evidence>
<keyword evidence="2 4" id="KW-0238">DNA-binding</keyword>
<dbReference type="EMBL" id="FXAZ01000001">
    <property type="protein sequence ID" value="SMG29537.1"/>
    <property type="molecule type" value="Genomic_DNA"/>
</dbReference>
<protein>
    <submittedName>
        <fullName evidence="6">Transcriptional regulator, TetR family</fullName>
    </submittedName>
</protein>
<name>A0A1X7JNQ4_9BACL</name>
<dbReference type="Proteomes" id="UP000193834">
    <property type="component" value="Unassembled WGS sequence"/>
</dbReference>
<dbReference type="InterPro" id="IPR036271">
    <property type="entry name" value="Tet_transcr_reg_TetR-rel_C_sf"/>
</dbReference>
<dbReference type="OrthoDB" id="9814703at2"/>
<evidence type="ECO:0000313" key="7">
    <source>
        <dbReference type="Proteomes" id="UP000193834"/>
    </source>
</evidence>
<sequence length="205" mass="23200">MPIVSEEYKEKKKRALLQAARRVFIRKGYSLATMQDIIEEAKVSRGALYAYFTSIEHVYVELLRAEDQQDLQFFEQTKTNSSWEQLLQWIDEQRMKLSSREGTLVRANSEFFLAVQDTAGSASSSYILQRYERIIAVLTAFIEAGRSTGEFYPILPTDTIAHSFLSFMDGILLNSSQHGANTIKAQEQVEALIAAMKALLCPVTA</sequence>
<dbReference type="RefSeq" id="WP_085493874.1">
    <property type="nucleotide sequence ID" value="NZ_FXAZ01000001.1"/>
</dbReference>
<dbReference type="PRINTS" id="PR00455">
    <property type="entry name" value="HTHTETR"/>
</dbReference>
<evidence type="ECO:0000256" key="4">
    <source>
        <dbReference type="PROSITE-ProRule" id="PRU00335"/>
    </source>
</evidence>
<dbReference type="Pfam" id="PF00440">
    <property type="entry name" value="TetR_N"/>
    <property type="match status" value="1"/>
</dbReference>
<evidence type="ECO:0000256" key="3">
    <source>
        <dbReference type="ARBA" id="ARBA00023163"/>
    </source>
</evidence>
<dbReference type="AlphaFoldDB" id="A0A1X7JNQ4"/>
<dbReference type="InterPro" id="IPR009057">
    <property type="entry name" value="Homeodomain-like_sf"/>
</dbReference>
<dbReference type="Gene3D" id="1.10.357.10">
    <property type="entry name" value="Tetracycline Repressor, domain 2"/>
    <property type="match status" value="1"/>
</dbReference>
<dbReference type="SUPFAM" id="SSF48498">
    <property type="entry name" value="Tetracyclin repressor-like, C-terminal domain"/>
    <property type="match status" value="1"/>
</dbReference>
<keyword evidence="3" id="KW-0804">Transcription</keyword>
<keyword evidence="1" id="KW-0805">Transcription regulation</keyword>
<dbReference type="InterPro" id="IPR001647">
    <property type="entry name" value="HTH_TetR"/>
</dbReference>
<reference evidence="6 7" key="1">
    <citation type="submission" date="2017-04" db="EMBL/GenBank/DDBJ databases">
        <authorList>
            <person name="Afonso C.L."/>
            <person name="Miller P.J."/>
            <person name="Scott M.A."/>
            <person name="Spackman E."/>
            <person name="Goraichik I."/>
            <person name="Dimitrov K.M."/>
            <person name="Suarez D.L."/>
            <person name="Swayne D.E."/>
        </authorList>
    </citation>
    <scope>NUCLEOTIDE SEQUENCE [LARGE SCALE GENOMIC DNA]</scope>
    <source>
        <strain evidence="6 7">11</strain>
    </source>
</reference>
<dbReference type="SUPFAM" id="SSF46689">
    <property type="entry name" value="Homeodomain-like"/>
    <property type="match status" value="1"/>
</dbReference>